<keyword evidence="2" id="KW-1185">Reference proteome</keyword>
<reference evidence="1 2" key="1">
    <citation type="submission" date="2019-08" db="EMBL/GenBank/DDBJ databases">
        <title>Deep-cultivation of Planctomycetes and their phenomic and genomic characterization uncovers novel biology.</title>
        <authorList>
            <person name="Wiegand S."/>
            <person name="Jogler M."/>
            <person name="Boedeker C."/>
            <person name="Pinto D."/>
            <person name="Vollmers J."/>
            <person name="Rivas-Marin E."/>
            <person name="Kohn T."/>
            <person name="Peeters S.H."/>
            <person name="Heuer A."/>
            <person name="Rast P."/>
            <person name="Oberbeckmann S."/>
            <person name="Bunk B."/>
            <person name="Jeske O."/>
            <person name="Meyerdierks A."/>
            <person name="Storesund J.E."/>
            <person name="Kallscheuer N."/>
            <person name="Luecker S."/>
            <person name="Lage O.M."/>
            <person name="Pohl T."/>
            <person name="Merkel B.J."/>
            <person name="Hornburger P."/>
            <person name="Mueller R.-W."/>
            <person name="Bruemmer F."/>
            <person name="Labrenz M."/>
            <person name="Spormann A.M."/>
            <person name="Op den Camp H."/>
            <person name="Overmann J."/>
            <person name="Amann R."/>
            <person name="Jetten M.S.M."/>
            <person name="Mascher T."/>
            <person name="Medema M.H."/>
            <person name="Devos D.P."/>
            <person name="Kaster A.-K."/>
            <person name="Ovreas L."/>
            <person name="Rohde M."/>
            <person name="Galperin M.Y."/>
            <person name="Jogler C."/>
        </authorList>
    </citation>
    <scope>NUCLEOTIDE SEQUENCE [LARGE SCALE GENOMIC DNA]</scope>
    <source>
        <strain evidence="1 2">DSM 8797</strain>
    </source>
</reference>
<organism evidence="1 2">
    <name type="scientific">Gimesia maris</name>
    <dbReference type="NCBI Taxonomy" id="122"/>
    <lineage>
        <taxon>Bacteria</taxon>
        <taxon>Pseudomonadati</taxon>
        <taxon>Planctomycetota</taxon>
        <taxon>Planctomycetia</taxon>
        <taxon>Planctomycetales</taxon>
        <taxon>Planctomycetaceae</taxon>
        <taxon>Gimesia</taxon>
    </lineage>
</organism>
<evidence type="ECO:0008006" key="3">
    <source>
        <dbReference type="Google" id="ProtNLM"/>
    </source>
</evidence>
<dbReference type="EMBL" id="CP042910">
    <property type="protein sequence ID" value="QEG16861.1"/>
    <property type="molecule type" value="Genomic_DNA"/>
</dbReference>
<proteinExistence type="predicted"/>
<sequence>MSVFCGLLALLCTVSACDKLESPIKRKVYPESNLNLRELIHDAVEKDPAALEELGYEFSQGGCPVGYLIELARISQDKTVPAAERRLALDYLASSFERLRFQNLQWDCIGQLEELSQILAPGKVLPENRDLLDQVWVKLHTREAWAAYIEKSAEEQDEMQEEAMEGSEHVVTLLGDVRWTQGNYDLAPVSQMTPDQLKHSINPFQFEVRSEFLSQALLRTLVTACRNETDKDRKLFLLGGLAATRTDIAYQELRYYRAETDDPEIIDWIDSLYNDYYLHQGLVFGISIRFLDKFMTFENVTPEQQAPICKIYANYFQETVPTDPVEFEIWWSKKWGQIDIAAFTAATIELAARDEDTFATISELMLNNNHFFNQPAVMEAYLKLYESENIYARVSAARILCQLGDFRGVPFLIDVACDQIDQPVNLYTPHARGRALYTLIELAGDNYFRNHTRWTRWWNENQAAARAAHQPGWYQPR</sequence>
<gene>
    <name evidence="1" type="ORF">GmarT_27300</name>
</gene>
<accession>A0ABX5YM92</accession>
<evidence type="ECO:0000313" key="1">
    <source>
        <dbReference type="EMBL" id="QEG16861.1"/>
    </source>
</evidence>
<protein>
    <recommendedName>
        <fullName evidence="3">HEAT repeat domain-containing protein</fullName>
    </recommendedName>
</protein>
<dbReference type="Proteomes" id="UP000322887">
    <property type="component" value="Chromosome"/>
</dbReference>
<name>A0ABX5YM92_9PLAN</name>
<evidence type="ECO:0000313" key="2">
    <source>
        <dbReference type="Proteomes" id="UP000322887"/>
    </source>
</evidence>